<dbReference type="Gene3D" id="3.40.50.150">
    <property type="entry name" value="Vaccinia Virus protein VP39"/>
    <property type="match status" value="1"/>
</dbReference>
<dbReference type="PANTHER" id="PTHR43861:SF3">
    <property type="entry name" value="PUTATIVE (AFU_ORTHOLOGUE AFUA_2G14390)-RELATED"/>
    <property type="match status" value="1"/>
</dbReference>
<dbReference type="PANTHER" id="PTHR43861">
    <property type="entry name" value="TRANS-ACONITATE 2-METHYLTRANSFERASE-RELATED"/>
    <property type="match status" value="1"/>
</dbReference>
<accession>A0A9W8K352</accession>
<proteinExistence type="predicted"/>
<dbReference type="AlphaFoldDB" id="A0A9W8K352"/>
<reference evidence="3" key="1">
    <citation type="submission" date="2022-07" db="EMBL/GenBank/DDBJ databases">
        <title>Genome Sequence of Agrocybe chaxingu.</title>
        <authorList>
            <person name="Buettner E."/>
        </authorList>
    </citation>
    <scope>NUCLEOTIDE SEQUENCE</scope>
    <source>
        <strain evidence="3">MP-N11</strain>
    </source>
</reference>
<evidence type="ECO:0000313" key="4">
    <source>
        <dbReference type="Proteomes" id="UP001148786"/>
    </source>
</evidence>
<feature type="region of interest" description="Disordered" evidence="2">
    <location>
        <begin position="1"/>
        <end position="26"/>
    </location>
</feature>
<sequence length="245" mass="26959">MVHHHDHHDHHGRHHGHGHHHTGDSSADFAAANKEHFTSHVADYNKPVVTTIMREHHAFDKNTTTLMDFACGAGHVSRDLSPYAKSIVGVDITQAAIDIYNKRASEKGIPPEEMRGVCADLKGKEGELDGLKFDVITCSMSYHHFGSIEDITKMLAFFLKPGGALLIVDILHIPKSDGANKSVVPEEYHHIVAHTSGFKEERIRAVFEGAGLTMAKFISDAVVDFELTHSGIVTLFFTKAIKPSS</sequence>
<dbReference type="GO" id="GO:0016740">
    <property type="term" value="F:transferase activity"/>
    <property type="evidence" value="ECO:0007669"/>
    <property type="project" value="UniProtKB-KW"/>
</dbReference>
<name>A0A9W8K352_9AGAR</name>
<keyword evidence="4" id="KW-1185">Reference proteome</keyword>
<evidence type="ECO:0000256" key="1">
    <source>
        <dbReference type="ARBA" id="ARBA00022679"/>
    </source>
</evidence>
<organism evidence="3 4">
    <name type="scientific">Agrocybe chaxingu</name>
    <dbReference type="NCBI Taxonomy" id="84603"/>
    <lineage>
        <taxon>Eukaryota</taxon>
        <taxon>Fungi</taxon>
        <taxon>Dikarya</taxon>
        <taxon>Basidiomycota</taxon>
        <taxon>Agaricomycotina</taxon>
        <taxon>Agaricomycetes</taxon>
        <taxon>Agaricomycetidae</taxon>
        <taxon>Agaricales</taxon>
        <taxon>Agaricineae</taxon>
        <taxon>Strophariaceae</taxon>
        <taxon>Agrocybe</taxon>
    </lineage>
</organism>
<evidence type="ECO:0000313" key="3">
    <source>
        <dbReference type="EMBL" id="KAJ3511263.1"/>
    </source>
</evidence>
<evidence type="ECO:0000256" key="2">
    <source>
        <dbReference type="SAM" id="MobiDB-lite"/>
    </source>
</evidence>
<keyword evidence="1" id="KW-0808">Transferase</keyword>
<evidence type="ECO:0008006" key="5">
    <source>
        <dbReference type="Google" id="ProtNLM"/>
    </source>
</evidence>
<protein>
    <recommendedName>
        <fullName evidence="5">S-adenosyl-L-methionine-dependent methyltransferase</fullName>
    </recommendedName>
</protein>
<gene>
    <name evidence="3" type="ORF">NLJ89_g4201</name>
</gene>
<comment type="caution">
    <text evidence="3">The sequence shown here is derived from an EMBL/GenBank/DDBJ whole genome shotgun (WGS) entry which is preliminary data.</text>
</comment>
<dbReference type="OrthoDB" id="3647at2759"/>
<dbReference type="CDD" id="cd02440">
    <property type="entry name" value="AdoMet_MTases"/>
    <property type="match status" value="1"/>
</dbReference>
<feature type="compositionally biased region" description="Basic residues" evidence="2">
    <location>
        <begin position="1"/>
        <end position="20"/>
    </location>
</feature>
<dbReference type="EMBL" id="JANKHO010000338">
    <property type="protein sequence ID" value="KAJ3511263.1"/>
    <property type="molecule type" value="Genomic_DNA"/>
</dbReference>
<dbReference type="InterPro" id="IPR029063">
    <property type="entry name" value="SAM-dependent_MTases_sf"/>
</dbReference>
<dbReference type="SUPFAM" id="SSF53335">
    <property type="entry name" value="S-adenosyl-L-methionine-dependent methyltransferases"/>
    <property type="match status" value="1"/>
</dbReference>
<dbReference type="Pfam" id="PF13489">
    <property type="entry name" value="Methyltransf_23"/>
    <property type="match status" value="1"/>
</dbReference>
<dbReference type="Proteomes" id="UP001148786">
    <property type="component" value="Unassembled WGS sequence"/>
</dbReference>